<evidence type="ECO:0000313" key="12">
    <source>
        <dbReference type="EMBL" id="SUZ78617.1"/>
    </source>
</evidence>
<reference evidence="12" key="1">
    <citation type="submission" date="2018-05" db="EMBL/GenBank/DDBJ databases">
        <authorList>
            <person name="Lanie J.A."/>
            <person name="Ng W.-L."/>
            <person name="Kazmierczak K.M."/>
            <person name="Andrzejewski T.M."/>
            <person name="Davidsen T.M."/>
            <person name="Wayne K.J."/>
            <person name="Tettelin H."/>
            <person name="Glass J.I."/>
            <person name="Rusch D."/>
            <person name="Podicherti R."/>
            <person name="Tsui H.-C.T."/>
            <person name="Winkler M.E."/>
        </authorList>
    </citation>
    <scope>NUCLEOTIDE SEQUENCE</scope>
</reference>
<keyword evidence="6" id="KW-0276">Fatty acid metabolism</keyword>
<evidence type="ECO:0000256" key="7">
    <source>
        <dbReference type="ARBA" id="ARBA00022840"/>
    </source>
</evidence>
<dbReference type="PANTHER" id="PTHR42853">
    <property type="entry name" value="ACETYL-COENZYME A CARBOXYLASE CARBOXYL TRANSFERASE SUBUNIT ALPHA"/>
    <property type="match status" value="1"/>
</dbReference>
<evidence type="ECO:0000256" key="4">
    <source>
        <dbReference type="ARBA" id="ARBA00022679"/>
    </source>
</evidence>
<keyword evidence="5" id="KW-0547">Nucleotide-binding</keyword>
<keyword evidence="3" id="KW-0444">Lipid biosynthesis</keyword>
<dbReference type="InterPro" id="IPR029045">
    <property type="entry name" value="ClpP/crotonase-like_dom_sf"/>
</dbReference>
<accession>A0A381QKS6</accession>
<comment type="catalytic activity">
    <reaction evidence="10">
        <text>N(6)-carboxybiotinyl-L-lysyl-[protein] + acetyl-CoA = N(6)-biotinyl-L-lysyl-[protein] + malonyl-CoA</text>
        <dbReference type="Rhea" id="RHEA:54728"/>
        <dbReference type="Rhea" id="RHEA-COMP:10505"/>
        <dbReference type="Rhea" id="RHEA-COMP:10506"/>
        <dbReference type="ChEBI" id="CHEBI:57288"/>
        <dbReference type="ChEBI" id="CHEBI:57384"/>
        <dbReference type="ChEBI" id="CHEBI:83144"/>
        <dbReference type="ChEBI" id="CHEBI:83145"/>
        <dbReference type="EC" id="2.1.3.15"/>
    </reaction>
</comment>
<dbReference type="GO" id="GO:2001295">
    <property type="term" value="P:malonyl-CoA biosynthetic process"/>
    <property type="evidence" value="ECO:0007669"/>
    <property type="project" value="UniProtKB-UniPathway"/>
</dbReference>
<evidence type="ECO:0000256" key="2">
    <source>
        <dbReference type="ARBA" id="ARBA00011883"/>
    </source>
</evidence>
<dbReference type="GO" id="GO:0009317">
    <property type="term" value="C:acetyl-CoA carboxylase complex"/>
    <property type="evidence" value="ECO:0007669"/>
    <property type="project" value="InterPro"/>
</dbReference>
<evidence type="ECO:0000256" key="1">
    <source>
        <dbReference type="ARBA" id="ARBA00004956"/>
    </source>
</evidence>
<dbReference type="InterPro" id="IPR001095">
    <property type="entry name" value="Acetyl_CoA_COase_a_su"/>
</dbReference>
<dbReference type="InterPro" id="IPR011763">
    <property type="entry name" value="COA_CT_C"/>
</dbReference>
<dbReference type="Pfam" id="PF03255">
    <property type="entry name" value="ACCA"/>
    <property type="match status" value="1"/>
</dbReference>
<dbReference type="NCBIfam" id="NF041504">
    <property type="entry name" value="AccA_sub"/>
    <property type="match status" value="1"/>
</dbReference>
<dbReference type="SUPFAM" id="SSF52096">
    <property type="entry name" value="ClpP/crotonase"/>
    <property type="match status" value="1"/>
</dbReference>
<keyword evidence="9" id="KW-0275">Fatty acid biosynthesis</keyword>
<dbReference type="PRINTS" id="PR01069">
    <property type="entry name" value="ACCCTRFRASEA"/>
</dbReference>
<dbReference type="GO" id="GO:0003989">
    <property type="term" value="F:acetyl-CoA carboxylase activity"/>
    <property type="evidence" value="ECO:0007669"/>
    <property type="project" value="InterPro"/>
</dbReference>
<gene>
    <name evidence="12" type="ORF">METZ01_LOCUS31471</name>
</gene>
<dbReference type="EMBL" id="UINC01001360">
    <property type="protein sequence ID" value="SUZ78617.1"/>
    <property type="molecule type" value="Genomic_DNA"/>
</dbReference>
<evidence type="ECO:0000256" key="9">
    <source>
        <dbReference type="ARBA" id="ARBA00023160"/>
    </source>
</evidence>
<evidence type="ECO:0000256" key="5">
    <source>
        <dbReference type="ARBA" id="ARBA00022741"/>
    </source>
</evidence>
<name>A0A381QKS6_9ZZZZ</name>
<dbReference type="GO" id="GO:0016743">
    <property type="term" value="F:carboxyl- or carbamoyltransferase activity"/>
    <property type="evidence" value="ECO:0007669"/>
    <property type="project" value="InterPro"/>
</dbReference>
<evidence type="ECO:0000256" key="10">
    <source>
        <dbReference type="ARBA" id="ARBA00049152"/>
    </source>
</evidence>
<dbReference type="NCBIfam" id="TIGR00513">
    <property type="entry name" value="accA"/>
    <property type="match status" value="1"/>
</dbReference>
<dbReference type="GO" id="GO:0006633">
    <property type="term" value="P:fatty acid biosynthetic process"/>
    <property type="evidence" value="ECO:0007669"/>
    <property type="project" value="UniProtKB-KW"/>
</dbReference>
<keyword evidence="8" id="KW-0443">Lipid metabolism</keyword>
<keyword evidence="4" id="KW-0808">Transferase</keyword>
<sequence>MPLEFEHGILGVQIQIDKLLDLADRKGIDVSSEVEVLREKLLEISQQTYANLSPMEQVLVARHPKRPYTLDYIDLICTDWIELHGDRAFRDDQAIVGGWARIRGRTVMMIGHQKGRSMKENLNRNFGMPHPEGYRKALRLMKQAEKFGRPVVTLIDTPGAYPGIGAEERGQGEAIATNLREMARLRTPLISVIIGEGGSGGALALGVTDRIMMLEHSVYSVISPEGCSAILWRSTEHREEAASALQLTADDLLNHGVCDEIIPEPVGGAHSNWDSAGAHLEDALDRVLSELAELTIEQLLEGRWAKYEAIGTWREA</sequence>
<dbReference type="PROSITE" id="PS50989">
    <property type="entry name" value="COA_CT_CTER"/>
    <property type="match status" value="1"/>
</dbReference>
<dbReference type="Gene3D" id="3.90.226.10">
    <property type="entry name" value="2-enoyl-CoA Hydratase, Chain A, domain 1"/>
    <property type="match status" value="1"/>
</dbReference>
<dbReference type="HAMAP" id="MF_00823">
    <property type="entry name" value="AcetylCoA_CT_alpha"/>
    <property type="match status" value="1"/>
</dbReference>
<feature type="domain" description="CoA carboxyltransferase C-terminal" evidence="11">
    <location>
        <begin position="29"/>
        <end position="290"/>
    </location>
</feature>
<evidence type="ECO:0000259" key="11">
    <source>
        <dbReference type="PROSITE" id="PS50989"/>
    </source>
</evidence>
<dbReference type="UniPathway" id="UPA00655">
    <property type="reaction ID" value="UER00711"/>
</dbReference>
<proteinExistence type="inferred from homology"/>
<dbReference type="GO" id="GO:0005524">
    <property type="term" value="F:ATP binding"/>
    <property type="evidence" value="ECO:0007669"/>
    <property type="project" value="UniProtKB-KW"/>
</dbReference>
<dbReference type="EC" id="2.1.3.15" evidence="2"/>
<dbReference type="NCBIfam" id="NF004344">
    <property type="entry name" value="PRK05724.1"/>
    <property type="match status" value="1"/>
</dbReference>
<dbReference type="AlphaFoldDB" id="A0A381QKS6"/>
<evidence type="ECO:0000256" key="6">
    <source>
        <dbReference type="ARBA" id="ARBA00022832"/>
    </source>
</evidence>
<keyword evidence="7" id="KW-0067">ATP-binding</keyword>
<protein>
    <recommendedName>
        <fullName evidence="2">acetyl-CoA carboxytransferase</fullName>
        <ecNumber evidence="2">2.1.3.15</ecNumber>
    </recommendedName>
</protein>
<evidence type="ECO:0000256" key="8">
    <source>
        <dbReference type="ARBA" id="ARBA00023098"/>
    </source>
</evidence>
<comment type="pathway">
    <text evidence="1">Lipid metabolism; malonyl-CoA biosynthesis; malonyl-CoA from acetyl-CoA: step 1/1.</text>
</comment>
<dbReference type="PANTHER" id="PTHR42853:SF3">
    <property type="entry name" value="ACETYL-COENZYME A CARBOXYLASE CARBOXYL TRANSFERASE SUBUNIT ALPHA, CHLOROPLASTIC"/>
    <property type="match status" value="1"/>
</dbReference>
<organism evidence="12">
    <name type="scientific">marine metagenome</name>
    <dbReference type="NCBI Taxonomy" id="408172"/>
    <lineage>
        <taxon>unclassified sequences</taxon>
        <taxon>metagenomes</taxon>
        <taxon>ecological metagenomes</taxon>
    </lineage>
</organism>
<evidence type="ECO:0000256" key="3">
    <source>
        <dbReference type="ARBA" id="ARBA00022516"/>
    </source>
</evidence>